<keyword evidence="2" id="KW-1133">Transmembrane helix</keyword>
<dbReference type="Pfam" id="PF00211">
    <property type="entry name" value="Guanylate_cyc"/>
    <property type="match status" value="1"/>
</dbReference>
<dbReference type="GO" id="GO:0006171">
    <property type="term" value="P:cAMP biosynthetic process"/>
    <property type="evidence" value="ECO:0007669"/>
    <property type="project" value="TreeGrafter"/>
</dbReference>
<dbReference type="EMBL" id="PVUF01000008">
    <property type="protein sequence ID" value="PRZ46916.1"/>
    <property type="molecule type" value="Genomic_DNA"/>
</dbReference>
<dbReference type="OrthoDB" id="54411at2"/>
<dbReference type="PROSITE" id="PS50125">
    <property type="entry name" value="GUANYLATE_CYCLASE_2"/>
    <property type="match status" value="1"/>
</dbReference>
<dbReference type="InterPro" id="IPR050697">
    <property type="entry name" value="Adenylyl/Guanylyl_Cyclase_3/4"/>
</dbReference>
<dbReference type="RefSeq" id="WP_106164178.1">
    <property type="nucleotide sequence ID" value="NZ_JBLWXK010000012.1"/>
</dbReference>
<reference evidence="4 5" key="1">
    <citation type="submission" date="2018-03" db="EMBL/GenBank/DDBJ databases">
        <title>Genomic Encyclopedia of Archaeal and Bacterial Type Strains, Phase II (KMG-II): from individual species to whole genera.</title>
        <authorList>
            <person name="Goeker M."/>
        </authorList>
    </citation>
    <scope>NUCLEOTIDE SEQUENCE [LARGE SCALE GENOMIC DNA]</scope>
    <source>
        <strain evidence="4 5">DSM 25328</strain>
    </source>
</reference>
<feature type="transmembrane region" description="Helical" evidence="2">
    <location>
        <begin position="220"/>
        <end position="239"/>
    </location>
</feature>
<keyword evidence="2" id="KW-0812">Transmembrane</keyword>
<gene>
    <name evidence="4" type="ORF">CLV89_10862</name>
</gene>
<proteinExistence type="predicted"/>
<comment type="caution">
    <text evidence="4">The sequence shown here is derived from an EMBL/GenBank/DDBJ whole genome shotgun (WGS) entry which is preliminary data.</text>
</comment>
<dbReference type="SMART" id="SM00044">
    <property type="entry name" value="CYCc"/>
    <property type="match status" value="1"/>
</dbReference>
<keyword evidence="2" id="KW-0472">Membrane</keyword>
<evidence type="ECO:0000259" key="3">
    <source>
        <dbReference type="PROSITE" id="PS50125"/>
    </source>
</evidence>
<sequence>MRDRITRKLTTILAADAEQFSTAMTADEVGTFTELQAARDVFFKLIERHGGRVANTAGDGLIADFPSVVEAVQCAIEVQQELAAKDSALSFRIGVNLGDVICDGDDLIGEGVNLAARLQTMAEPGGVLITQQVYDHVKNKLTIGFEYLGDRRPRNLTEDIPVYRISLGAPRHSRTAQVWQEPDPFSGAPKRDFAEPDSPDQSSAQAAPLRGLDKLCGRRLPLDGTSRGLGMVAAGLFVLDLITGRGIWAHWPMLALFAVIALREGHRIVGRSEFLGVPLKMWTIAAFLFCVNLFSWQGALWSLWPIGGLALIGLFKRRGASQPE</sequence>
<dbReference type="Gene3D" id="3.30.70.1230">
    <property type="entry name" value="Nucleotide cyclase"/>
    <property type="match status" value="1"/>
</dbReference>
<name>A0A2T1AED2_TRISK</name>
<feature type="transmembrane region" description="Helical" evidence="2">
    <location>
        <begin position="300"/>
        <end position="315"/>
    </location>
</feature>
<dbReference type="InterPro" id="IPR001054">
    <property type="entry name" value="A/G_cyclase"/>
</dbReference>
<dbReference type="Proteomes" id="UP000237718">
    <property type="component" value="Unassembled WGS sequence"/>
</dbReference>
<evidence type="ECO:0000256" key="1">
    <source>
        <dbReference type="SAM" id="MobiDB-lite"/>
    </source>
</evidence>
<accession>A0A2T1AED2</accession>
<feature type="region of interest" description="Disordered" evidence="1">
    <location>
        <begin position="174"/>
        <end position="206"/>
    </location>
</feature>
<feature type="domain" description="Guanylate cyclase" evidence="3">
    <location>
        <begin position="11"/>
        <end position="119"/>
    </location>
</feature>
<organism evidence="4 5">
    <name type="scientific">Tritonibacter scottomollicae</name>
    <name type="common">Epibacterium scottomollicae</name>
    <dbReference type="NCBI Taxonomy" id="483013"/>
    <lineage>
        <taxon>Bacteria</taxon>
        <taxon>Pseudomonadati</taxon>
        <taxon>Pseudomonadota</taxon>
        <taxon>Alphaproteobacteria</taxon>
        <taxon>Rhodobacterales</taxon>
        <taxon>Paracoccaceae</taxon>
        <taxon>Tritonibacter</taxon>
    </lineage>
</organism>
<protein>
    <submittedName>
        <fullName evidence="4">Class 3 adenylate cyclase</fullName>
    </submittedName>
</protein>
<evidence type="ECO:0000256" key="2">
    <source>
        <dbReference type="SAM" id="Phobius"/>
    </source>
</evidence>
<dbReference type="SUPFAM" id="SSF55073">
    <property type="entry name" value="Nucleotide cyclase"/>
    <property type="match status" value="1"/>
</dbReference>
<evidence type="ECO:0000313" key="5">
    <source>
        <dbReference type="Proteomes" id="UP000237718"/>
    </source>
</evidence>
<dbReference type="CDD" id="cd07302">
    <property type="entry name" value="CHD"/>
    <property type="match status" value="1"/>
</dbReference>
<dbReference type="InterPro" id="IPR029787">
    <property type="entry name" value="Nucleotide_cyclase"/>
</dbReference>
<evidence type="ECO:0000313" key="4">
    <source>
        <dbReference type="EMBL" id="PRZ46916.1"/>
    </source>
</evidence>
<dbReference type="PANTHER" id="PTHR43081">
    <property type="entry name" value="ADENYLATE CYCLASE, TERMINAL-DIFFERENTIATION SPECIFIC-RELATED"/>
    <property type="match status" value="1"/>
</dbReference>
<dbReference type="GO" id="GO:0004016">
    <property type="term" value="F:adenylate cyclase activity"/>
    <property type="evidence" value="ECO:0007669"/>
    <property type="project" value="UniProtKB-ARBA"/>
</dbReference>
<dbReference type="AlphaFoldDB" id="A0A2T1AED2"/>
<dbReference type="GO" id="GO:0035556">
    <property type="term" value="P:intracellular signal transduction"/>
    <property type="evidence" value="ECO:0007669"/>
    <property type="project" value="InterPro"/>
</dbReference>
<dbReference type="PANTHER" id="PTHR43081:SF19">
    <property type="entry name" value="PH-SENSITIVE ADENYLATE CYCLASE RV1264"/>
    <property type="match status" value="1"/>
</dbReference>